<dbReference type="RefSeq" id="WP_085076927.1">
    <property type="nucleotide sequence ID" value="NZ_JACKRZ010000174.1"/>
</dbReference>
<dbReference type="Pfam" id="PF12484">
    <property type="entry name" value="PPE-SVP"/>
    <property type="match status" value="1"/>
</dbReference>
<dbReference type="OrthoDB" id="4764762at2"/>
<evidence type="ECO:0000313" key="4">
    <source>
        <dbReference type="Proteomes" id="UP000193529"/>
    </source>
</evidence>
<dbReference type="InterPro" id="IPR022171">
    <property type="entry name" value="PPE_C"/>
</dbReference>
<sequence length="278" mass="26339">MYFVTTHPEALAYAAGKLQTLGTAMAAESAAAAGPTTGLPPAAADEVSALQAAIFTAYGSLYQSVNAQASAIHDLFVNTLGASAGSYSATESTNSLTTASPFSQQVSGIFSAAANSAQAELPGSDLANILDIGTGNWDSAASDLLGMCGGGLLPAANETGDFSADATAASLDANVLPGAAGPAAPAGAGGVPTVPALGPAASVGGLSVPPSWAAGAGPAAADPSPAATAGWTAPAAQGAPVTTMPAAMPAVATAGKAAGMGAPRYGVKPTVMGRPAGV</sequence>
<dbReference type="Gene3D" id="1.10.287.850">
    <property type="entry name" value="HP0062-like domain"/>
    <property type="match status" value="1"/>
</dbReference>
<name>A0A1X1ZWK0_9MYCO</name>
<reference evidence="3 4" key="1">
    <citation type="submission" date="2016-01" db="EMBL/GenBank/DDBJ databases">
        <title>The new phylogeny of the genus Mycobacterium.</title>
        <authorList>
            <person name="Tarcisio F."/>
            <person name="Conor M."/>
            <person name="Antonella G."/>
            <person name="Elisabetta G."/>
            <person name="Giulia F.S."/>
            <person name="Sara T."/>
            <person name="Anna F."/>
            <person name="Clotilde B."/>
            <person name="Roberto B."/>
            <person name="Veronica D.S."/>
            <person name="Fabio R."/>
            <person name="Monica P."/>
            <person name="Olivier J."/>
            <person name="Enrico T."/>
            <person name="Nicola S."/>
        </authorList>
    </citation>
    <scope>NUCLEOTIDE SEQUENCE [LARGE SCALE GENOMIC DNA]</scope>
    <source>
        <strain evidence="3 4">DSM 44572</strain>
    </source>
</reference>
<keyword evidence="4" id="KW-1185">Reference proteome</keyword>
<evidence type="ECO:0000313" key="3">
    <source>
        <dbReference type="EMBL" id="ORW28584.1"/>
    </source>
</evidence>
<evidence type="ECO:0000259" key="2">
    <source>
        <dbReference type="Pfam" id="PF12484"/>
    </source>
</evidence>
<dbReference type="InterPro" id="IPR038332">
    <property type="entry name" value="PPE_sf"/>
</dbReference>
<organism evidence="3 4">
    <name type="scientific">Mycobacterium palustre</name>
    <dbReference type="NCBI Taxonomy" id="153971"/>
    <lineage>
        <taxon>Bacteria</taxon>
        <taxon>Bacillati</taxon>
        <taxon>Actinomycetota</taxon>
        <taxon>Actinomycetes</taxon>
        <taxon>Mycobacteriales</taxon>
        <taxon>Mycobacteriaceae</taxon>
        <taxon>Mycobacterium</taxon>
        <taxon>Mycobacterium simiae complex</taxon>
    </lineage>
</organism>
<comment type="caution">
    <text evidence="3">The sequence shown here is derived from an EMBL/GenBank/DDBJ whole genome shotgun (WGS) entry which is preliminary data.</text>
</comment>
<protein>
    <recommendedName>
        <fullName evidence="5">PE family protein</fullName>
    </recommendedName>
</protein>
<feature type="domain" description="PE" evidence="1">
    <location>
        <begin position="4"/>
        <end position="94"/>
    </location>
</feature>
<dbReference type="SUPFAM" id="SSF140459">
    <property type="entry name" value="PE/PPE dimer-like"/>
    <property type="match status" value="1"/>
</dbReference>
<gene>
    <name evidence="3" type="ORF">AWC19_26955</name>
</gene>
<dbReference type="Pfam" id="PF00934">
    <property type="entry name" value="PE"/>
    <property type="match status" value="1"/>
</dbReference>
<proteinExistence type="predicted"/>
<evidence type="ECO:0000259" key="1">
    <source>
        <dbReference type="Pfam" id="PF00934"/>
    </source>
</evidence>
<feature type="domain" description="PPE family C-terminal" evidence="2">
    <location>
        <begin position="196"/>
        <end position="275"/>
    </location>
</feature>
<evidence type="ECO:0008006" key="5">
    <source>
        <dbReference type="Google" id="ProtNLM"/>
    </source>
</evidence>
<dbReference type="AlphaFoldDB" id="A0A1X1ZWK0"/>
<accession>A0A1X1ZWK0</accession>
<dbReference type="InterPro" id="IPR000084">
    <property type="entry name" value="PE-PGRS_N"/>
</dbReference>
<dbReference type="EMBL" id="LQPJ01000059">
    <property type="protein sequence ID" value="ORW28584.1"/>
    <property type="molecule type" value="Genomic_DNA"/>
</dbReference>
<dbReference type="Proteomes" id="UP000193529">
    <property type="component" value="Unassembled WGS sequence"/>
</dbReference>